<organism evidence="2 3">
    <name type="scientific">Friedmanniomyces endolithicus</name>
    <dbReference type="NCBI Taxonomy" id="329885"/>
    <lineage>
        <taxon>Eukaryota</taxon>
        <taxon>Fungi</taxon>
        <taxon>Dikarya</taxon>
        <taxon>Ascomycota</taxon>
        <taxon>Pezizomycotina</taxon>
        <taxon>Dothideomycetes</taxon>
        <taxon>Dothideomycetidae</taxon>
        <taxon>Mycosphaerellales</taxon>
        <taxon>Teratosphaeriaceae</taxon>
        <taxon>Friedmanniomyces</taxon>
    </lineage>
</organism>
<sequence length="487" mass="54061">MGPFGRHCVAGVALLLADAKTLFIRIWAMRLWLEKEAGRRLRQWGHHLIGEMYKTRYWAWSLAGFADATSGRTFDGEDLTEKARAAVDFILQARPHIITSSLDVPLQTTTCLPYPTSRRQRIPPPSHPTLTSKPGAKRSTPPYDNDFRKFIIKTFGLPFRDDYGYMAQSAEVTLLQAQTYVEWGAQGNLHAWYRDDEGVVRDPPPATDVAAYTDIFRPSTSTSKALTALASNAKKGSVRADIAKHLLAHYHPALPSSKLAVSKSAKQHTNPYFDLWAWSCQNLEWAGPEPGTAKIKISHAMLPVLYHHFGCICPSYEALETIRLVAKGRRVLDLGSGNGYWTYMLRRMELVGKKEKRVEVVAVDSGMSEWRTVWVGDTVEMGGEEWLGSNGGGREAVLLLVYPMVGGEFTSRMIGAYEGTTIVCAGTQNASGFTGFAKETIAEWMAREMPGWKRVLQIPLPSFAGKDEALFVFEKTEDGGHTDGVVA</sequence>
<dbReference type="PANTHER" id="PTHR39290">
    <property type="entry name" value="C3H1-TYPE DOMAIN-CONTAINING PROTEIN-RELATED"/>
    <property type="match status" value="1"/>
</dbReference>
<keyword evidence="3" id="KW-1185">Reference proteome</keyword>
<dbReference type="InterPro" id="IPR029063">
    <property type="entry name" value="SAM-dependent_MTases_sf"/>
</dbReference>
<protein>
    <recommendedName>
        <fullName evidence="4">Methyltransferase domain-containing protein</fullName>
    </recommendedName>
</protein>
<gene>
    <name evidence="2" type="ORF">LTR91_019496</name>
</gene>
<evidence type="ECO:0000256" key="1">
    <source>
        <dbReference type="SAM" id="MobiDB-lite"/>
    </source>
</evidence>
<comment type="caution">
    <text evidence="2">The sequence shown here is derived from an EMBL/GenBank/DDBJ whole genome shotgun (WGS) entry which is preliminary data.</text>
</comment>
<proteinExistence type="predicted"/>
<dbReference type="PANTHER" id="PTHR39290:SF6">
    <property type="entry name" value="S-ADENOSYL-L-METHIONINE-DEPENDENT METHYLTRANSFERASES SUPERFAMILY PROTEIN"/>
    <property type="match status" value="1"/>
</dbReference>
<evidence type="ECO:0000313" key="2">
    <source>
        <dbReference type="EMBL" id="KAK0962367.1"/>
    </source>
</evidence>
<dbReference type="SUPFAM" id="SSF53335">
    <property type="entry name" value="S-adenosyl-L-methionine-dependent methyltransferases"/>
    <property type="match status" value="1"/>
</dbReference>
<name>A0AAN6K470_9PEZI</name>
<evidence type="ECO:0008006" key="4">
    <source>
        <dbReference type="Google" id="ProtNLM"/>
    </source>
</evidence>
<evidence type="ECO:0000313" key="3">
    <source>
        <dbReference type="Proteomes" id="UP001175353"/>
    </source>
</evidence>
<feature type="region of interest" description="Disordered" evidence="1">
    <location>
        <begin position="114"/>
        <end position="142"/>
    </location>
</feature>
<dbReference type="Proteomes" id="UP001175353">
    <property type="component" value="Unassembled WGS sequence"/>
</dbReference>
<dbReference type="Gene3D" id="3.40.50.150">
    <property type="entry name" value="Vaccinia Virus protein VP39"/>
    <property type="match status" value="1"/>
</dbReference>
<dbReference type="EMBL" id="JAUJLE010000295">
    <property type="protein sequence ID" value="KAK0962367.1"/>
    <property type="molecule type" value="Genomic_DNA"/>
</dbReference>
<reference evidence="2" key="1">
    <citation type="submission" date="2023-06" db="EMBL/GenBank/DDBJ databases">
        <title>Black Yeasts Isolated from many extreme environments.</title>
        <authorList>
            <person name="Coleine C."/>
            <person name="Stajich J.E."/>
            <person name="Selbmann L."/>
        </authorList>
    </citation>
    <scope>NUCLEOTIDE SEQUENCE</scope>
    <source>
        <strain evidence="2">CCFEE 5200</strain>
    </source>
</reference>
<dbReference type="AlphaFoldDB" id="A0AAN6K470"/>
<accession>A0AAN6K470</accession>